<dbReference type="GO" id="GO:0005737">
    <property type="term" value="C:cytoplasm"/>
    <property type="evidence" value="ECO:0007669"/>
    <property type="project" value="UniProtKB-SubCell"/>
</dbReference>
<sequence length="160" mass="17704">MRVTIAAVGRMKKGPDQALVERYLGRLEKVGGQVGLDFRGTREIVESRLQTVAERRKEEAAKLAAGLDADCVRIVFDERGDSLSSEEFASFVGDLRDAGRRDACFIIGGPDGHDPDFAATAERRLSFGRMTFPHQIARLMLAEQLYRAATILSGHPYHRA</sequence>
<keyword evidence="5" id="KW-0698">rRNA processing</keyword>
<feature type="binding site" evidence="5">
    <location>
        <begin position="127"/>
        <end position="132"/>
    </location>
    <ligand>
        <name>S-adenosyl-L-methionine</name>
        <dbReference type="ChEBI" id="CHEBI:59789"/>
    </ligand>
</feature>
<dbReference type="SUPFAM" id="SSF75217">
    <property type="entry name" value="alpha/beta knot"/>
    <property type="match status" value="1"/>
</dbReference>
<evidence type="ECO:0000313" key="6">
    <source>
        <dbReference type="EMBL" id="TFF20446.1"/>
    </source>
</evidence>
<comment type="function">
    <text evidence="5">Specifically methylates the pseudouridine at position 1915 (m3Psi1915) in 23S rRNA.</text>
</comment>
<accession>A0A4Y8RDR0</accession>
<dbReference type="InterPro" id="IPR029028">
    <property type="entry name" value="Alpha/beta_knot_MTases"/>
</dbReference>
<evidence type="ECO:0000256" key="2">
    <source>
        <dbReference type="ARBA" id="ARBA00022679"/>
    </source>
</evidence>
<evidence type="ECO:0000256" key="3">
    <source>
        <dbReference type="ARBA" id="ARBA00022691"/>
    </source>
</evidence>
<keyword evidence="7" id="KW-1185">Reference proteome</keyword>
<dbReference type="InterPro" id="IPR003742">
    <property type="entry name" value="RlmH-like"/>
</dbReference>
<dbReference type="PANTHER" id="PTHR33603">
    <property type="entry name" value="METHYLTRANSFERASE"/>
    <property type="match status" value="1"/>
</dbReference>
<protein>
    <recommendedName>
        <fullName evidence="5">Ribosomal RNA large subunit methyltransferase H</fullName>
        <ecNumber evidence="5">2.1.1.177</ecNumber>
    </recommendedName>
    <alternativeName>
        <fullName evidence="5">23S rRNA (pseudouridine1915-N3)-methyltransferase</fullName>
    </alternativeName>
    <alternativeName>
        <fullName evidence="5">23S rRNA m3Psi1915 methyltransferase</fullName>
    </alternativeName>
    <alternativeName>
        <fullName evidence="5">rRNA (pseudouridine-N3-)-methyltransferase RlmH</fullName>
    </alternativeName>
</protein>
<dbReference type="CDD" id="cd18081">
    <property type="entry name" value="RlmH-like"/>
    <property type="match status" value="1"/>
</dbReference>
<organism evidence="6 7">
    <name type="scientific">Jiella endophytica</name>
    <dbReference type="NCBI Taxonomy" id="2558362"/>
    <lineage>
        <taxon>Bacteria</taxon>
        <taxon>Pseudomonadati</taxon>
        <taxon>Pseudomonadota</taxon>
        <taxon>Alphaproteobacteria</taxon>
        <taxon>Hyphomicrobiales</taxon>
        <taxon>Aurantimonadaceae</taxon>
        <taxon>Jiella</taxon>
    </lineage>
</organism>
<dbReference type="PIRSF" id="PIRSF004505">
    <property type="entry name" value="MT_bac"/>
    <property type="match status" value="1"/>
</dbReference>
<name>A0A4Y8RDR0_9HYPH</name>
<keyword evidence="5" id="KW-0963">Cytoplasm</keyword>
<dbReference type="OrthoDB" id="9806643at2"/>
<dbReference type="EC" id="2.1.1.177" evidence="5"/>
<evidence type="ECO:0000256" key="5">
    <source>
        <dbReference type="HAMAP-Rule" id="MF_00658"/>
    </source>
</evidence>
<feature type="binding site" evidence="5">
    <location>
        <position position="108"/>
    </location>
    <ligand>
        <name>S-adenosyl-L-methionine</name>
        <dbReference type="ChEBI" id="CHEBI:59789"/>
    </ligand>
</feature>
<gene>
    <name evidence="5 6" type="primary">rlmH</name>
    <name evidence="6" type="ORF">E3C22_16160</name>
</gene>
<dbReference type="NCBIfam" id="NF000989">
    <property type="entry name" value="PRK00103.2-3"/>
    <property type="match status" value="1"/>
</dbReference>
<comment type="subcellular location">
    <subcellularLocation>
        <location evidence="5">Cytoplasm</location>
    </subcellularLocation>
</comment>
<dbReference type="EMBL" id="SOZD01000005">
    <property type="protein sequence ID" value="TFF20446.1"/>
    <property type="molecule type" value="Genomic_DNA"/>
</dbReference>
<comment type="similarity">
    <text evidence="4 5">Belongs to the RNA methyltransferase RlmH family.</text>
</comment>
<proteinExistence type="inferred from homology"/>
<reference evidence="6 7" key="1">
    <citation type="submission" date="2019-03" db="EMBL/GenBank/DDBJ databases">
        <title>Jiella endophytica sp. nov., a novel endophytic bacterium isolated from root of Ficus microcarpa Linn. f.</title>
        <authorList>
            <person name="Tuo L."/>
        </authorList>
    </citation>
    <scope>NUCLEOTIDE SEQUENCE [LARGE SCALE GENOMIC DNA]</scope>
    <source>
        <strain evidence="6 7">CBS5Q-3</strain>
    </source>
</reference>
<comment type="catalytic activity">
    <reaction evidence="5">
        <text>pseudouridine(1915) in 23S rRNA + S-adenosyl-L-methionine = N(3)-methylpseudouridine(1915) in 23S rRNA + S-adenosyl-L-homocysteine + H(+)</text>
        <dbReference type="Rhea" id="RHEA:42752"/>
        <dbReference type="Rhea" id="RHEA-COMP:10221"/>
        <dbReference type="Rhea" id="RHEA-COMP:10222"/>
        <dbReference type="ChEBI" id="CHEBI:15378"/>
        <dbReference type="ChEBI" id="CHEBI:57856"/>
        <dbReference type="ChEBI" id="CHEBI:59789"/>
        <dbReference type="ChEBI" id="CHEBI:65314"/>
        <dbReference type="ChEBI" id="CHEBI:74486"/>
        <dbReference type="EC" id="2.1.1.177"/>
    </reaction>
</comment>
<keyword evidence="1 5" id="KW-0489">Methyltransferase</keyword>
<dbReference type="GO" id="GO:0070038">
    <property type="term" value="F:rRNA (pseudouridine-N3-)-methyltransferase activity"/>
    <property type="evidence" value="ECO:0007669"/>
    <property type="project" value="UniProtKB-UniRule"/>
</dbReference>
<dbReference type="AlphaFoldDB" id="A0A4Y8RDR0"/>
<comment type="subunit">
    <text evidence="5">Homodimer.</text>
</comment>
<evidence type="ECO:0000256" key="4">
    <source>
        <dbReference type="ARBA" id="ARBA00038303"/>
    </source>
</evidence>
<evidence type="ECO:0000256" key="1">
    <source>
        <dbReference type="ARBA" id="ARBA00022603"/>
    </source>
</evidence>
<keyword evidence="2 5" id="KW-0808">Transferase</keyword>
<dbReference type="HAMAP" id="MF_00658">
    <property type="entry name" value="23SrRNA_methyltr_H"/>
    <property type="match status" value="1"/>
</dbReference>
<comment type="caution">
    <text evidence="5">Lacks conserved residue(s) required for the propagation of feature annotation.</text>
</comment>
<dbReference type="Gene3D" id="3.40.1280.10">
    <property type="match status" value="1"/>
</dbReference>
<dbReference type="Pfam" id="PF02590">
    <property type="entry name" value="SPOUT_MTase"/>
    <property type="match status" value="1"/>
</dbReference>
<keyword evidence="3 5" id="KW-0949">S-adenosyl-L-methionine</keyword>
<evidence type="ECO:0000313" key="7">
    <source>
        <dbReference type="Proteomes" id="UP000298179"/>
    </source>
</evidence>
<dbReference type="PANTHER" id="PTHR33603:SF1">
    <property type="entry name" value="RIBOSOMAL RNA LARGE SUBUNIT METHYLTRANSFERASE H"/>
    <property type="match status" value="1"/>
</dbReference>
<comment type="caution">
    <text evidence="6">The sequence shown here is derived from an EMBL/GenBank/DDBJ whole genome shotgun (WGS) entry which is preliminary data.</text>
</comment>
<dbReference type="RefSeq" id="WP_134763095.1">
    <property type="nucleotide sequence ID" value="NZ_SOZD01000005.1"/>
</dbReference>
<dbReference type="InterPro" id="IPR029026">
    <property type="entry name" value="tRNA_m1G_MTases_N"/>
</dbReference>
<dbReference type="Proteomes" id="UP000298179">
    <property type="component" value="Unassembled WGS sequence"/>
</dbReference>